<dbReference type="STRING" id="7238.B4I757"/>
<dbReference type="KEGG" id="dse:6614996"/>
<organism evidence="3">
    <name type="scientific">Drosophila sechellia</name>
    <name type="common">Fruit fly</name>
    <dbReference type="NCBI Taxonomy" id="7238"/>
    <lineage>
        <taxon>Eukaryota</taxon>
        <taxon>Metazoa</taxon>
        <taxon>Ecdysozoa</taxon>
        <taxon>Arthropoda</taxon>
        <taxon>Hexapoda</taxon>
        <taxon>Insecta</taxon>
        <taxon>Pterygota</taxon>
        <taxon>Neoptera</taxon>
        <taxon>Endopterygota</taxon>
        <taxon>Diptera</taxon>
        <taxon>Brachycera</taxon>
        <taxon>Muscomorpha</taxon>
        <taxon>Ephydroidea</taxon>
        <taxon>Drosophilidae</taxon>
        <taxon>Drosophila</taxon>
        <taxon>Sophophora</taxon>
    </lineage>
</organism>
<dbReference type="EMBL" id="CH480823">
    <property type="protein sequence ID" value="EDW56155.1"/>
    <property type="molecule type" value="Genomic_DNA"/>
</dbReference>
<proteinExistence type="predicted"/>
<gene>
    <name evidence="2" type="primary">Dsec\GM22961</name>
    <name evidence="2" type="ORF">Dsec_GM22961</name>
</gene>
<evidence type="ECO:0000313" key="2">
    <source>
        <dbReference type="EMBL" id="EDW56155.1"/>
    </source>
</evidence>
<evidence type="ECO:0000256" key="1">
    <source>
        <dbReference type="SAM" id="MobiDB-lite"/>
    </source>
</evidence>
<dbReference type="HOGENOM" id="CLU_2500328_0_0_1"/>
<accession>B4I757</accession>
<dbReference type="AlphaFoldDB" id="B4I757"/>
<name>B4I757_DROSE</name>
<sequence>MAQSTATAPLYAGYKPLISSVTTDTDPDPEMAPSLSAEGTADQPQKLQREGEVKGASSEAQRTKATPNRYFQPATAAQSTTTTRIK</sequence>
<feature type="compositionally biased region" description="Low complexity" evidence="1">
    <location>
        <begin position="74"/>
        <end position="86"/>
    </location>
</feature>
<feature type="region of interest" description="Disordered" evidence="1">
    <location>
        <begin position="1"/>
        <end position="86"/>
    </location>
</feature>
<evidence type="ECO:0000313" key="3">
    <source>
        <dbReference type="Proteomes" id="UP000001292"/>
    </source>
</evidence>
<dbReference type="Proteomes" id="UP000001292">
    <property type="component" value="Unassembled WGS sequence"/>
</dbReference>
<keyword evidence="3" id="KW-1185">Reference proteome</keyword>
<protein>
    <submittedName>
        <fullName evidence="2">GM22961</fullName>
    </submittedName>
</protein>
<reference evidence="2 3" key="1">
    <citation type="journal article" date="2007" name="Nature">
        <title>Evolution of genes and genomes on the Drosophila phylogeny.</title>
        <authorList>
            <consortium name="Drosophila 12 Genomes Consortium"/>
            <person name="Clark A.G."/>
            <person name="Eisen M.B."/>
            <person name="Smith D.R."/>
            <person name="Bergman C.M."/>
            <person name="Oliver B."/>
            <person name="Markow T.A."/>
            <person name="Kaufman T.C."/>
            <person name="Kellis M."/>
            <person name="Gelbart W."/>
            <person name="Iyer V.N."/>
            <person name="Pollard D.A."/>
            <person name="Sackton T.B."/>
            <person name="Larracuente A.M."/>
            <person name="Singh N.D."/>
            <person name="Abad J.P."/>
            <person name="Abt D.N."/>
            <person name="Adryan B."/>
            <person name="Aguade M."/>
            <person name="Akashi H."/>
            <person name="Anderson W.W."/>
            <person name="Aquadro C.F."/>
            <person name="Ardell D.H."/>
            <person name="Arguello R."/>
            <person name="Artieri C.G."/>
            <person name="Barbash D.A."/>
            <person name="Barker D."/>
            <person name="Barsanti P."/>
            <person name="Batterham P."/>
            <person name="Batzoglou S."/>
            <person name="Begun D."/>
            <person name="Bhutkar A."/>
            <person name="Blanco E."/>
            <person name="Bosak S.A."/>
            <person name="Bradley R.K."/>
            <person name="Brand A.D."/>
            <person name="Brent M.R."/>
            <person name="Brooks A.N."/>
            <person name="Brown R.H."/>
            <person name="Butlin R.K."/>
            <person name="Caggese C."/>
            <person name="Calvi B.R."/>
            <person name="Bernardo de Carvalho A."/>
            <person name="Caspi A."/>
            <person name="Castrezana S."/>
            <person name="Celniker S.E."/>
            <person name="Chang J.L."/>
            <person name="Chapple C."/>
            <person name="Chatterji S."/>
            <person name="Chinwalla A."/>
            <person name="Civetta A."/>
            <person name="Clifton S.W."/>
            <person name="Comeron J.M."/>
            <person name="Costello J.C."/>
            <person name="Coyne J.A."/>
            <person name="Daub J."/>
            <person name="David R.G."/>
            <person name="Delcher A.L."/>
            <person name="Delehaunty K."/>
            <person name="Do C.B."/>
            <person name="Ebling H."/>
            <person name="Edwards K."/>
            <person name="Eickbush T."/>
            <person name="Evans J.D."/>
            <person name="Filipski A."/>
            <person name="Findeiss S."/>
            <person name="Freyhult E."/>
            <person name="Fulton L."/>
            <person name="Fulton R."/>
            <person name="Garcia A.C."/>
            <person name="Gardiner A."/>
            <person name="Garfield D.A."/>
            <person name="Garvin B.E."/>
            <person name="Gibson G."/>
            <person name="Gilbert D."/>
            <person name="Gnerre S."/>
            <person name="Godfrey J."/>
            <person name="Good R."/>
            <person name="Gotea V."/>
            <person name="Gravely B."/>
            <person name="Greenberg A.J."/>
            <person name="Griffiths-Jones S."/>
            <person name="Gross S."/>
            <person name="Guigo R."/>
            <person name="Gustafson E.A."/>
            <person name="Haerty W."/>
            <person name="Hahn M.W."/>
            <person name="Halligan D.L."/>
            <person name="Halpern A.L."/>
            <person name="Halter G.M."/>
            <person name="Han M.V."/>
            <person name="Heger A."/>
            <person name="Hillier L."/>
            <person name="Hinrichs A.S."/>
            <person name="Holmes I."/>
            <person name="Hoskins R.A."/>
            <person name="Hubisz M.J."/>
            <person name="Hultmark D."/>
            <person name="Huntley M.A."/>
            <person name="Jaffe D.B."/>
            <person name="Jagadeeshan S."/>
            <person name="Jeck W.R."/>
            <person name="Johnson J."/>
            <person name="Jones C.D."/>
            <person name="Jordan W.C."/>
            <person name="Karpen G.H."/>
            <person name="Kataoka E."/>
            <person name="Keightley P.D."/>
            <person name="Kheradpour P."/>
            <person name="Kirkness E.F."/>
            <person name="Koerich L.B."/>
            <person name="Kristiansen K."/>
            <person name="Kudrna D."/>
            <person name="Kulathinal R.J."/>
            <person name="Kumar S."/>
            <person name="Kwok R."/>
            <person name="Lander E."/>
            <person name="Langley C.H."/>
            <person name="Lapoint R."/>
            <person name="Lazzaro B.P."/>
            <person name="Lee S.J."/>
            <person name="Levesque L."/>
            <person name="Li R."/>
            <person name="Lin C.F."/>
            <person name="Lin M.F."/>
            <person name="Lindblad-Toh K."/>
            <person name="Llopart A."/>
            <person name="Long M."/>
            <person name="Low L."/>
            <person name="Lozovsky E."/>
            <person name="Lu J."/>
            <person name="Luo M."/>
            <person name="Machado C.A."/>
            <person name="Makalowski W."/>
            <person name="Marzo M."/>
            <person name="Matsuda M."/>
            <person name="Matzkin L."/>
            <person name="McAllister B."/>
            <person name="McBride C.S."/>
            <person name="McKernan B."/>
            <person name="McKernan K."/>
            <person name="Mendez-Lago M."/>
            <person name="Minx P."/>
            <person name="Mollenhauer M.U."/>
            <person name="Montooth K."/>
            <person name="Mount S.M."/>
            <person name="Mu X."/>
            <person name="Myers E."/>
            <person name="Negre B."/>
            <person name="Newfeld S."/>
            <person name="Nielsen R."/>
            <person name="Noor M.A."/>
            <person name="O'Grady P."/>
            <person name="Pachter L."/>
            <person name="Papaceit M."/>
            <person name="Parisi M.J."/>
            <person name="Parisi M."/>
            <person name="Parts L."/>
            <person name="Pedersen J.S."/>
            <person name="Pesole G."/>
            <person name="Phillippy A.M."/>
            <person name="Ponting C.P."/>
            <person name="Pop M."/>
            <person name="Porcelli D."/>
            <person name="Powell J.R."/>
            <person name="Prohaska S."/>
            <person name="Pruitt K."/>
            <person name="Puig M."/>
            <person name="Quesneville H."/>
            <person name="Ram K.R."/>
            <person name="Rand D."/>
            <person name="Rasmussen M.D."/>
            <person name="Reed L.K."/>
            <person name="Reenan R."/>
            <person name="Reily A."/>
            <person name="Remington K.A."/>
            <person name="Rieger T.T."/>
            <person name="Ritchie M.G."/>
            <person name="Robin C."/>
            <person name="Rogers Y.H."/>
            <person name="Rohde C."/>
            <person name="Rozas J."/>
            <person name="Rubenfield M.J."/>
            <person name="Ruiz A."/>
            <person name="Russo S."/>
            <person name="Salzberg S.L."/>
            <person name="Sanchez-Gracia A."/>
            <person name="Saranga D.J."/>
            <person name="Sato H."/>
            <person name="Schaeffer S.W."/>
            <person name="Schatz M.C."/>
            <person name="Schlenke T."/>
            <person name="Schwartz R."/>
            <person name="Segarra C."/>
            <person name="Singh R.S."/>
            <person name="Sirot L."/>
            <person name="Sirota M."/>
            <person name="Sisneros N.B."/>
            <person name="Smith C.D."/>
            <person name="Smith T.F."/>
            <person name="Spieth J."/>
            <person name="Stage D.E."/>
            <person name="Stark A."/>
            <person name="Stephan W."/>
            <person name="Strausberg R.L."/>
            <person name="Strempel S."/>
            <person name="Sturgill D."/>
            <person name="Sutton G."/>
            <person name="Sutton G.G."/>
            <person name="Tao W."/>
            <person name="Teichmann S."/>
            <person name="Tobari Y.N."/>
            <person name="Tomimura Y."/>
            <person name="Tsolas J.M."/>
            <person name="Valente V.L."/>
            <person name="Venter E."/>
            <person name="Venter J.C."/>
            <person name="Vicario S."/>
            <person name="Vieira F.G."/>
            <person name="Vilella A.J."/>
            <person name="Villasante A."/>
            <person name="Walenz B."/>
            <person name="Wang J."/>
            <person name="Wasserman M."/>
            <person name="Watts T."/>
            <person name="Wilson D."/>
            <person name="Wilson R.K."/>
            <person name="Wing R.A."/>
            <person name="Wolfner M.F."/>
            <person name="Wong A."/>
            <person name="Wong G.K."/>
            <person name="Wu C.I."/>
            <person name="Wu G."/>
            <person name="Yamamoto D."/>
            <person name="Yang H.P."/>
            <person name="Yang S.P."/>
            <person name="Yorke J.A."/>
            <person name="Yoshida K."/>
            <person name="Zdobnov E."/>
            <person name="Zhang P."/>
            <person name="Zhang Y."/>
            <person name="Zimin A.V."/>
            <person name="Baldwin J."/>
            <person name="Abdouelleil A."/>
            <person name="Abdulkadir J."/>
            <person name="Abebe A."/>
            <person name="Abera B."/>
            <person name="Abreu J."/>
            <person name="Acer S.C."/>
            <person name="Aftuck L."/>
            <person name="Alexander A."/>
            <person name="An P."/>
            <person name="Anderson E."/>
            <person name="Anderson S."/>
            <person name="Arachi H."/>
            <person name="Azer M."/>
            <person name="Bachantsang P."/>
            <person name="Barry A."/>
            <person name="Bayul T."/>
            <person name="Berlin A."/>
            <person name="Bessette D."/>
            <person name="Bloom T."/>
            <person name="Blye J."/>
            <person name="Boguslavskiy L."/>
            <person name="Bonnet C."/>
            <person name="Boukhgalter B."/>
            <person name="Bourzgui I."/>
            <person name="Brown A."/>
            <person name="Cahill P."/>
            <person name="Channer S."/>
            <person name="Cheshatsang Y."/>
            <person name="Chuda L."/>
            <person name="Citroen M."/>
            <person name="Collymore A."/>
            <person name="Cooke P."/>
            <person name="Costello M."/>
            <person name="D'Aco K."/>
            <person name="Daza R."/>
            <person name="De Haan G."/>
            <person name="DeGray S."/>
            <person name="DeMaso C."/>
            <person name="Dhargay N."/>
            <person name="Dooley K."/>
            <person name="Dooley E."/>
            <person name="Doricent M."/>
            <person name="Dorje P."/>
            <person name="Dorjee K."/>
            <person name="Dupes A."/>
            <person name="Elong R."/>
            <person name="Falk J."/>
            <person name="Farina A."/>
            <person name="Faro S."/>
            <person name="Ferguson D."/>
            <person name="Fisher S."/>
            <person name="Foley C.D."/>
            <person name="Franke A."/>
            <person name="Friedrich D."/>
            <person name="Gadbois L."/>
            <person name="Gearin G."/>
            <person name="Gearin C.R."/>
            <person name="Giannoukos G."/>
            <person name="Goode T."/>
            <person name="Graham J."/>
            <person name="Grandbois E."/>
            <person name="Grewal S."/>
            <person name="Gyaltsen K."/>
            <person name="Hafez N."/>
            <person name="Hagos B."/>
            <person name="Hall J."/>
            <person name="Henson C."/>
            <person name="Hollinger A."/>
            <person name="Honan T."/>
            <person name="Huard M.D."/>
            <person name="Hughes L."/>
            <person name="Hurhula B."/>
            <person name="Husby M.E."/>
            <person name="Kamat A."/>
            <person name="Kanga B."/>
            <person name="Kashin S."/>
            <person name="Khazanovich D."/>
            <person name="Kisner P."/>
            <person name="Lance K."/>
            <person name="Lara M."/>
            <person name="Lee W."/>
            <person name="Lennon N."/>
            <person name="Letendre F."/>
            <person name="LeVine R."/>
            <person name="Lipovsky A."/>
            <person name="Liu X."/>
            <person name="Liu J."/>
            <person name="Liu S."/>
            <person name="Lokyitsang T."/>
            <person name="Lokyitsang Y."/>
            <person name="Lubonja R."/>
            <person name="Lui A."/>
            <person name="MacDonald P."/>
            <person name="Magnisalis V."/>
            <person name="Maru K."/>
            <person name="Matthews C."/>
            <person name="McCusker W."/>
            <person name="McDonough S."/>
            <person name="Mehta T."/>
            <person name="Meldrim J."/>
            <person name="Meneus L."/>
            <person name="Mihai O."/>
            <person name="Mihalev A."/>
            <person name="Mihova T."/>
            <person name="Mittelman R."/>
            <person name="Mlenga V."/>
            <person name="Montmayeur A."/>
            <person name="Mulrain L."/>
            <person name="Navidi A."/>
            <person name="Naylor J."/>
            <person name="Negash T."/>
            <person name="Nguyen T."/>
            <person name="Nguyen N."/>
            <person name="Nicol R."/>
            <person name="Norbu C."/>
            <person name="Norbu N."/>
            <person name="Novod N."/>
            <person name="O'Neill B."/>
            <person name="Osman S."/>
            <person name="Markiewicz E."/>
            <person name="Oyono O.L."/>
            <person name="Patti C."/>
            <person name="Phunkhang P."/>
            <person name="Pierre F."/>
            <person name="Priest M."/>
            <person name="Raghuraman S."/>
            <person name="Rege F."/>
            <person name="Reyes R."/>
            <person name="Rise C."/>
            <person name="Rogov P."/>
            <person name="Ross K."/>
            <person name="Ryan E."/>
            <person name="Settipalli S."/>
            <person name="Shea T."/>
            <person name="Sherpa N."/>
            <person name="Shi L."/>
            <person name="Shih D."/>
            <person name="Sparrow T."/>
            <person name="Spaulding J."/>
            <person name="Stalker J."/>
            <person name="Stange-Thomann N."/>
            <person name="Stavropoulos S."/>
            <person name="Stone C."/>
            <person name="Strader C."/>
            <person name="Tesfaye S."/>
            <person name="Thomson T."/>
            <person name="Thoulutsang Y."/>
            <person name="Thoulutsang D."/>
            <person name="Topham K."/>
            <person name="Topping I."/>
            <person name="Tsamla T."/>
            <person name="Vassiliev H."/>
            <person name="Vo A."/>
            <person name="Wangchuk T."/>
            <person name="Wangdi T."/>
            <person name="Weiand M."/>
            <person name="Wilkinson J."/>
            <person name="Wilson A."/>
            <person name="Yadav S."/>
            <person name="Young G."/>
            <person name="Yu Q."/>
            <person name="Zembek L."/>
            <person name="Zhong D."/>
            <person name="Zimmer A."/>
            <person name="Zwirko Z."/>
            <person name="Jaffe D.B."/>
            <person name="Alvarez P."/>
            <person name="Brockman W."/>
            <person name="Butler J."/>
            <person name="Chin C."/>
            <person name="Gnerre S."/>
            <person name="Grabherr M."/>
            <person name="Kleber M."/>
            <person name="Mauceli E."/>
            <person name="MacCallum I."/>
        </authorList>
    </citation>
    <scope>NUCLEOTIDE SEQUENCE [LARGE SCALE GENOMIC DNA]</scope>
    <source>
        <strain evidence="3">Rob3c / Tucson 14021-0248.25</strain>
    </source>
</reference>